<dbReference type="GO" id="GO:0003677">
    <property type="term" value="F:DNA binding"/>
    <property type="evidence" value="ECO:0007669"/>
    <property type="project" value="InterPro"/>
</dbReference>
<dbReference type="InterPro" id="IPR001387">
    <property type="entry name" value="Cro/C1-type_HTH"/>
</dbReference>
<accession>A0A941DGM7</accession>
<protein>
    <submittedName>
        <fullName evidence="3">Helix-turn-helix transcriptional regulator</fullName>
    </submittedName>
</protein>
<keyword evidence="4" id="KW-1185">Reference proteome</keyword>
<dbReference type="SUPFAM" id="SSF47413">
    <property type="entry name" value="lambda repressor-like DNA-binding domains"/>
    <property type="match status" value="1"/>
</dbReference>
<organism evidence="3 4">
    <name type="scientific">Undibacterium baiyunense</name>
    <dbReference type="NCBI Taxonomy" id="2828731"/>
    <lineage>
        <taxon>Bacteria</taxon>
        <taxon>Pseudomonadati</taxon>
        <taxon>Pseudomonadota</taxon>
        <taxon>Betaproteobacteria</taxon>
        <taxon>Burkholderiales</taxon>
        <taxon>Oxalobacteraceae</taxon>
        <taxon>Undibacterium</taxon>
    </lineage>
</organism>
<sequence>MEYRIQTLNQLKPLVQGFRRKSGLTQAAMAERLGVSQQAYAQIESNLSSTSVERLYTILRLLNIDINFTSQTDVQSTAAEIASISSKNLVTPNKVKKTQNFKAEQGTKKLVSREKQSNTLSSKEETSVNKKRTLVSPAKLSKRSDTTKW</sequence>
<dbReference type="SMART" id="SM00530">
    <property type="entry name" value="HTH_XRE"/>
    <property type="match status" value="1"/>
</dbReference>
<reference evidence="3 4" key="1">
    <citation type="submission" date="2021-04" db="EMBL/GenBank/DDBJ databases">
        <title>novel species isolated from subtropical streams in China.</title>
        <authorList>
            <person name="Lu H."/>
        </authorList>
    </citation>
    <scope>NUCLEOTIDE SEQUENCE [LARGE SCALE GENOMIC DNA]</scope>
    <source>
        <strain evidence="3 4">BYS107W</strain>
    </source>
</reference>
<feature type="compositionally biased region" description="Basic and acidic residues" evidence="1">
    <location>
        <begin position="105"/>
        <end position="128"/>
    </location>
</feature>
<comment type="caution">
    <text evidence="3">The sequence shown here is derived from an EMBL/GenBank/DDBJ whole genome shotgun (WGS) entry which is preliminary data.</text>
</comment>
<name>A0A941DGM7_9BURK</name>
<dbReference type="Gene3D" id="1.10.260.40">
    <property type="entry name" value="lambda repressor-like DNA-binding domains"/>
    <property type="match status" value="1"/>
</dbReference>
<feature type="region of interest" description="Disordered" evidence="1">
    <location>
        <begin position="100"/>
        <end position="149"/>
    </location>
</feature>
<dbReference type="Pfam" id="PF01381">
    <property type="entry name" value="HTH_3"/>
    <property type="match status" value="1"/>
</dbReference>
<dbReference type="PROSITE" id="PS50943">
    <property type="entry name" value="HTH_CROC1"/>
    <property type="match status" value="1"/>
</dbReference>
<evidence type="ECO:0000313" key="4">
    <source>
        <dbReference type="Proteomes" id="UP000680158"/>
    </source>
</evidence>
<evidence type="ECO:0000259" key="2">
    <source>
        <dbReference type="PROSITE" id="PS50943"/>
    </source>
</evidence>
<feature type="domain" description="HTH cro/C1-type" evidence="2">
    <location>
        <begin position="15"/>
        <end position="69"/>
    </location>
</feature>
<dbReference type="AlphaFoldDB" id="A0A941DGM7"/>
<dbReference type="InterPro" id="IPR010982">
    <property type="entry name" value="Lambda_DNA-bd_dom_sf"/>
</dbReference>
<evidence type="ECO:0000313" key="3">
    <source>
        <dbReference type="EMBL" id="MBR7747760.1"/>
    </source>
</evidence>
<dbReference type="CDD" id="cd00093">
    <property type="entry name" value="HTH_XRE"/>
    <property type="match status" value="1"/>
</dbReference>
<gene>
    <name evidence="3" type="ORF">KDM92_14340</name>
</gene>
<dbReference type="EMBL" id="JAGSPM010000009">
    <property type="protein sequence ID" value="MBR7747760.1"/>
    <property type="molecule type" value="Genomic_DNA"/>
</dbReference>
<evidence type="ECO:0000256" key="1">
    <source>
        <dbReference type="SAM" id="MobiDB-lite"/>
    </source>
</evidence>
<dbReference type="Proteomes" id="UP000680158">
    <property type="component" value="Unassembled WGS sequence"/>
</dbReference>
<proteinExistence type="predicted"/>
<dbReference type="RefSeq" id="WP_212685140.1">
    <property type="nucleotide sequence ID" value="NZ_JAGSPM010000009.1"/>
</dbReference>